<dbReference type="GO" id="GO:0016020">
    <property type="term" value="C:membrane"/>
    <property type="evidence" value="ECO:0007669"/>
    <property type="project" value="UniProtKB-SubCell"/>
</dbReference>
<reference evidence="10 11" key="1">
    <citation type="journal article" date="2019" name="Plant Biotechnol. J.">
        <title>The red bayberry genome and genetic basis of sex determination.</title>
        <authorList>
            <person name="Jia H.M."/>
            <person name="Jia H.J."/>
            <person name="Cai Q.L."/>
            <person name="Wang Y."/>
            <person name="Zhao H.B."/>
            <person name="Yang W.F."/>
            <person name="Wang G.Y."/>
            <person name="Li Y.H."/>
            <person name="Zhan D.L."/>
            <person name="Shen Y.T."/>
            <person name="Niu Q.F."/>
            <person name="Chang L."/>
            <person name="Qiu J."/>
            <person name="Zhao L."/>
            <person name="Xie H.B."/>
            <person name="Fu W.Y."/>
            <person name="Jin J."/>
            <person name="Li X.W."/>
            <person name="Jiao Y."/>
            <person name="Zhou C.C."/>
            <person name="Tu T."/>
            <person name="Chai C.Y."/>
            <person name="Gao J.L."/>
            <person name="Fan L.J."/>
            <person name="van de Weg E."/>
            <person name="Wang J.Y."/>
            <person name="Gao Z.S."/>
        </authorList>
    </citation>
    <scope>NUCLEOTIDE SEQUENCE [LARGE SCALE GENOMIC DNA]</scope>
    <source>
        <tissue evidence="10">Leaves</tissue>
    </source>
</reference>
<comment type="subcellular location">
    <subcellularLocation>
        <location evidence="1">Membrane</location>
        <topology evidence="1">Single-pass type I membrane protein</topology>
    </subcellularLocation>
</comment>
<evidence type="ECO:0000256" key="1">
    <source>
        <dbReference type="ARBA" id="ARBA00004479"/>
    </source>
</evidence>
<dbReference type="OrthoDB" id="4062651at2759"/>
<dbReference type="AlphaFoldDB" id="A0A6A1VFK9"/>
<dbReference type="Proteomes" id="UP000516437">
    <property type="component" value="Chromosome 6"/>
</dbReference>
<feature type="domain" description="Serine-threonine/tyrosine-protein kinase catalytic" evidence="7">
    <location>
        <begin position="555"/>
        <end position="656"/>
    </location>
</feature>
<evidence type="ECO:0000256" key="3">
    <source>
        <dbReference type="ARBA" id="ARBA00022679"/>
    </source>
</evidence>
<dbReference type="Gene3D" id="2.10.25.10">
    <property type="entry name" value="Laminin"/>
    <property type="match status" value="2"/>
</dbReference>
<dbReference type="EMBL" id="RXIC02000024">
    <property type="protein sequence ID" value="KAB1210627.1"/>
    <property type="molecule type" value="Genomic_DNA"/>
</dbReference>
<protein>
    <submittedName>
        <fullName evidence="10">Wall-associated receptor kinase-like 9</fullName>
    </submittedName>
</protein>
<dbReference type="PANTHER" id="PTHR33491">
    <property type="entry name" value="OSJNBA0016N04.9 PROTEIN"/>
    <property type="match status" value="1"/>
</dbReference>
<evidence type="ECO:0000259" key="8">
    <source>
        <dbReference type="Pfam" id="PF08488"/>
    </source>
</evidence>
<gene>
    <name evidence="10" type="ORF">CJ030_MR6G010311</name>
</gene>
<keyword evidence="10" id="KW-0675">Receptor</keyword>
<evidence type="ECO:0000256" key="6">
    <source>
        <dbReference type="ARBA" id="ARBA00023180"/>
    </source>
</evidence>
<organism evidence="10 11">
    <name type="scientific">Morella rubra</name>
    <name type="common">Chinese bayberry</name>
    <dbReference type="NCBI Taxonomy" id="262757"/>
    <lineage>
        <taxon>Eukaryota</taxon>
        <taxon>Viridiplantae</taxon>
        <taxon>Streptophyta</taxon>
        <taxon>Embryophyta</taxon>
        <taxon>Tracheophyta</taxon>
        <taxon>Spermatophyta</taxon>
        <taxon>Magnoliopsida</taxon>
        <taxon>eudicotyledons</taxon>
        <taxon>Gunneridae</taxon>
        <taxon>Pentapetalae</taxon>
        <taxon>rosids</taxon>
        <taxon>fabids</taxon>
        <taxon>Fagales</taxon>
        <taxon>Myricaceae</taxon>
        <taxon>Morella</taxon>
    </lineage>
</organism>
<evidence type="ECO:0000313" key="11">
    <source>
        <dbReference type="Proteomes" id="UP000516437"/>
    </source>
</evidence>
<dbReference type="Pfam" id="PF07714">
    <property type="entry name" value="PK_Tyr_Ser-Thr"/>
    <property type="match status" value="1"/>
</dbReference>
<evidence type="ECO:0000256" key="5">
    <source>
        <dbReference type="ARBA" id="ARBA00023157"/>
    </source>
</evidence>
<dbReference type="SUPFAM" id="SSF56112">
    <property type="entry name" value="Protein kinase-like (PK-like)"/>
    <property type="match status" value="1"/>
</dbReference>
<dbReference type="Gene3D" id="1.10.510.10">
    <property type="entry name" value="Transferase(Phosphotransferase) domain 1"/>
    <property type="match status" value="1"/>
</dbReference>
<feature type="domain" description="Wall-associated receptor kinase galacturonan-binding" evidence="9">
    <location>
        <begin position="230"/>
        <end position="292"/>
    </location>
</feature>
<dbReference type="Pfam" id="PF08488">
    <property type="entry name" value="WAK"/>
    <property type="match status" value="1"/>
</dbReference>
<keyword evidence="11" id="KW-1185">Reference proteome</keyword>
<evidence type="ECO:0000259" key="7">
    <source>
        <dbReference type="Pfam" id="PF07714"/>
    </source>
</evidence>
<dbReference type="InterPro" id="IPR013695">
    <property type="entry name" value="WAK"/>
</dbReference>
<keyword evidence="6" id="KW-0325">Glycoprotein</keyword>
<dbReference type="GO" id="GO:0004674">
    <property type="term" value="F:protein serine/threonine kinase activity"/>
    <property type="evidence" value="ECO:0007669"/>
    <property type="project" value="UniProtKB-KW"/>
</dbReference>
<keyword evidence="10" id="KW-0418">Kinase</keyword>
<keyword evidence="2" id="KW-0723">Serine/threonine-protein kinase</keyword>
<dbReference type="InterPro" id="IPR025287">
    <property type="entry name" value="WAK_GUB"/>
</dbReference>
<evidence type="ECO:0000256" key="2">
    <source>
        <dbReference type="ARBA" id="ARBA00022527"/>
    </source>
</evidence>
<keyword evidence="5" id="KW-1015">Disulfide bond</keyword>
<proteinExistence type="predicted"/>
<accession>A0A6A1VFK9</accession>
<comment type="caution">
    <text evidence="10">The sequence shown here is derived from an EMBL/GenBank/DDBJ whole genome shotgun (WGS) entry which is preliminary data.</text>
</comment>
<dbReference type="InterPro" id="IPR011009">
    <property type="entry name" value="Kinase-like_dom_sf"/>
</dbReference>
<evidence type="ECO:0000256" key="4">
    <source>
        <dbReference type="ARBA" id="ARBA00022729"/>
    </source>
</evidence>
<dbReference type="Pfam" id="PF13947">
    <property type="entry name" value="GUB_WAK_bind"/>
    <property type="match status" value="1"/>
</dbReference>
<evidence type="ECO:0000313" key="10">
    <source>
        <dbReference type="EMBL" id="KAB1210627.1"/>
    </source>
</evidence>
<name>A0A6A1VFK9_9ROSI</name>
<keyword evidence="4" id="KW-0732">Signal</keyword>
<dbReference type="InterPro" id="IPR001245">
    <property type="entry name" value="Ser-Thr/Tyr_kinase_cat_dom"/>
</dbReference>
<sequence length="712" mass="78194">MGCNNYASIKSLDSTVTYGGCSSRCEQSGSIVIFNASSCNGFNCCQIAIPSDLNAFTTDLDQFIHNDTSQECRYAFLEQEWFETNNAVPNLSSVPVVLEWGIRNTSFHSLHPVRYNSISSDTSQTYNCSVHSPSESNQNLSFSCSCKSGYEGNPYLPGGCQDINECEAPDGNPCLKNWPKENVSSNYANHSCENTNGSYACHMIPYTHEGPSKAMKLIIDGAADVINSKCQAQYCGNVNITYPFGIGAGCYLDDWFEIVCDGEGNSSDPATARPYLRRLIPRLEVLEIQIEDSSPYSEASTVRVNFPILRTCGTSPSYNASASLEGSPFLFSDINNSFVAMGCNNLALMTSVDGRVSYGGCTNDPIHCTNSTTSTNSSSCNRSDNCYCDLNAIPSGLVRFNTIIRPAKPQDNSGGCKSAFLVDRFWFSQNNFTMSNPLLHPSYVPVVLEWGINRTVRDSLYPTGSTTGAPWDRALVVTVVILLVTLPTTTVIACTAGGNPKTCLFPTDLFVIAISDIDECELARAEGRNPCGSKRCKNTSGYYRCLRDPIVYIIIDPEYFQSSQFTEKSDVYSFGVVLAELLTGEKAISSSRTLQDKSLATYFIQSMEENNLFDILDKRVLKEAEKQEIIAIANLANRCLNLNGKKRPKMKEVSVELEGIQMLRKAPNDQQNNEVIEDDRIEMHEQWDVLSTSSMSGADGGIALQPLLFKSG</sequence>
<feature type="domain" description="Wall-associated receptor kinase" evidence="8">
    <location>
        <begin position="37"/>
        <end position="87"/>
    </location>
</feature>
<dbReference type="GO" id="GO:0030247">
    <property type="term" value="F:polysaccharide binding"/>
    <property type="evidence" value="ECO:0007669"/>
    <property type="project" value="InterPro"/>
</dbReference>
<evidence type="ECO:0000259" key="9">
    <source>
        <dbReference type="Pfam" id="PF13947"/>
    </source>
</evidence>
<keyword evidence="3" id="KW-0808">Transferase</keyword>